<dbReference type="PROSITE" id="PS50005">
    <property type="entry name" value="TPR"/>
    <property type="match status" value="1"/>
</dbReference>
<dbReference type="InterPro" id="IPR019734">
    <property type="entry name" value="TPR_rpt"/>
</dbReference>
<feature type="compositionally biased region" description="Low complexity" evidence="2">
    <location>
        <begin position="113"/>
        <end position="136"/>
    </location>
</feature>
<reference evidence="3" key="1">
    <citation type="submission" date="2023-04" db="EMBL/GenBank/DDBJ databases">
        <title>Phytophthora lilii NBRC 32176.</title>
        <authorList>
            <person name="Ichikawa N."/>
            <person name="Sato H."/>
            <person name="Tonouchi N."/>
        </authorList>
    </citation>
    <scope>NUCLEOTIDE SEQUENCE</scope>
    <source>
        <strain evidence="3">NBRC 32176</strain>
    </source>
</reference>
<evidence type="ECO:0000313" key="4">
    <source>
        <dbReference type="Proteomes" id="UP001165083"/>
    </source>
</evidence>
<feature type="region of interest" description="Disordered" evidence="2">
    <location>
        <begin position="49"/>
        <end position="136"/>
    </location>
</feature>
<accession>A0A9W6X044</accession>
<feature type="compositionally biased region" description="Polar residues" evidence="2">
    <location>
        <begin position="74"/>
        <end position="98"/>
    </location>
</feature>
<dbReference type="Gene3D" id="1.25.40.10">
    <property type="entry name" value="Tetratricopeptide repeat domain"/>
    <property type="match status" value="2"/>
</dbReference>
<comment type="caution">
    <text evidence="3">The sequence shown here is derived from an EMBL/GenBank/DDBJ whole genome shotgun (WGS) entry which is preliminary data.</text>
</comment>
<evidence type="ECO:0000256" key="1">
    <source>
        <dbReference type="PROSITE-ProRule" id="PRU00339"/>
    </source>
</evidence>
<dbReference type="AlphaFoldDB" id="A0A9W6X044"/>
<dbReference type="InterPro" id="IPR011990">
    <property type="entry name" value="TPR-like_helical_dom_sf"/>
</dbReference>
<gene>
    <name evidence="3" type="ORF">Plil01_000985200</name>
</gene>
<sequence>MFLQKLLDPEDERRRRVRRARIVRRNRIKREVAQGLPVRRRRVPQASDYALNLESDTEEEEWSRPKSPFRPTFGGNSEDASPQRQAVGQMQAASQQSTPSPPKSLFSSAGSKASAPRSPMTSAPSTSSEASSPASVLSVSRKSVSKSMSPHIRARWQDVFRQVVFKRHEEILAKDSNRKWRQERFGLLLFAKREYERASLHLNKAISLGATSSICWRRLAESYYHMWEDNSEWDILWACRAAYEQALNHVEVACNPLVLFTYARVLEQLGSYTGALTICALILQTFPKFEQLREVKLRFVLLQRYQLFSSSSSDSAAVSAKLAVLTKCIGYTQELLLDEAITEVSFHALSDADSKYINTNVVFQGHRHINVMYLHTRLNEMLAEIWPASLSDSQAQPPPVAKPKLVHVSVDVLFQELYKLAMKNSEVAPPPGVKWKSWKSRSETYTALAEYFRTQGDSVLASDALSRSLELLEVIPQESDGTAKANLWRGMTEEQRHKRIALYLVLARNYYQCNQMEKAIRSMEAVFDLDPLDAEARASLVEWFPAKWQYVMPYILIFFSPQANASHLATKPDTDWSWKTPARYKLRVCFAVFGIASVLCYGVEKYYVQRSSGIVKIRIT</sequence>
<keyword evidence="4" id="KW-1185">Reference proteome</keyword>
<evidence type="ECO:0000256" key="2">
    <source>
        <dbReference type="SAM" id="MobiDB-lite"/>
    </source>
</evidence>
<keyword evidence="1" id="KW-0802">TPR repeat</keyword>
<protein>
    <submittedName>
        <fullName evidence="3">Unnamed protein product</fullName>
    </submittedName>
</protein>
<organism evidence="3 4">
    <name type="scientific">Phytophthora lilii</name>
    <dbReference type="NCBI Taxonomy" id="2077276"/>
    <lineage>
        <taxon>Eukaryota</taxon>
        <taxon>Sar</taxon>
        <taxon>Stramenopiles</taxon>
        <taxon>Oomycota</taxon>
        <taxon>Peronosporomycetes</taxon>
        <taxon>Peronosporales</taxon>
        <taxon>Peronosporaceae</taxon>
        <taxon>Phytophthora</taxon>
    </lineage>
</organism>
<evidence type="ECO:0000313" key="3">
    <source>
        <dbReference type="EMBL" id="GMF24136.1"/>
    </source>
</evidence>
<proteinExistence type="predicted"/>
<dbReference type="Proteomes" id="UP001165083">
    <property type="component" value="Unassembled WGS sequence"/>
</dbReference>
<dbReference type="EMBL" id="BSXW01000504">
    <property type="protein sequence ID" value="GMF24136.1"/>
    <property type="molecule type" value="Genomic_DNA"/>
</dbReference>
<feature type="repeat" description="TPR" evidence="1">
    <location>
        <begin position="500"/>
        <end position="533"/>
    </location>
</feature>
<name>A0A9W6X044_9STRA</name>
<dbReference type="OrthoDB" id="120976at2759"/>
<dbReference type="SUPFAM" id="SSF48452">
    <property type="entry name" value="TPR-like"/>
    <property type="match status" value="1"/>
</dbReference>